<evidence type="ECO:0000256" key="2">
    <source>
        <dbReference type="ARBA" id="ARBA00010701"/>
    </source>
</evidence>
<evidence type="ECO:0000313" key="8">
    <source>
        <dbReference type="Proteomes" id="UP001075354"/>
    </source>
</evidence>
<dbReference type="PANTHER" id="PTHR11610">
    <property type="entry name" value="LIPASE"/>
    <property type="match status" value="1"/>
</dbReference>
<dbReference type="Gene3D" id="3.40.50.1820">
    <property type="entry name" value="alpha/beta hydrolase"/>
    <property type="match status" value="1"/>
</dbReference>
<dbReference type="SUPFAM" id="SSF53474">
    <property type="entry name" value="alpha/beta-Hydrolases"/>
    <property type="match status" value="1"/>
</dbReference>
<dbReference type="GO" id="GO:0016042">
    <property type="term" value="P:lipid catabolic process"/>
    <property type="evidence" value="ECO:0007669"/>
    <property type="project" value="TreeGrafter"/>
</dbReference>
<sequence length="340" mass="36176">MAPSLSPAILTLFAVVGSAANVGPSQTKESRNVVPTTPNALAIWLATNIVNTSNIPEGMANLAKQRVVVNLYTSNSLDPERIYTNDSSSLLASSFNKSHPCKICVHRTNGDTQPGSCCYALKDAFLTMAQVNMFLVDWSTMDIENIELNDVFTVAAVGEAVAALVDVLRDNGANTSAVTLIGDNQGAQIAAKASEKTLSPRGILWGIDVQGVDYDGTPTKPRFNRNAAGYTAAIHTTMYPGTSEAVAMRDIFVNYGSVQPGCMSALSVKAKECSSCYACDLLVFSILNPQSPVTSIIQPDNTSMQGVQRITTSAPQARQHVRSCPSLVIPGFVLTPVRNN</sequence>
<dbReference type="InterPro" id="IPR029058">
    <property type="entry name" value="AB_hydrolase_fold"/>
</dbReference>
<dbReference type="GO" id="GO:0005615">
    <property type="term" value="C:extracellular space"/>
    <property type="evidence" value="ECO:0007669"/>
    <property type="project" value="TreeGrafter"/>
</dbReference>
<keyword evidence="8" id="KW-1185">Reference proteome</keyword>
<dbReference type="Proteomes" id="UP001075354">
    <property type="component" value="Chromosome 14"/>
</dbReference>
<evidence type="ECO:0000256" key="1">
    <source>
        <dbReference type="ARBA" id="ARBA00004613"/>
    </source>
</evidence>
<reference evidence="7" key="1">
    <citation type="submission" date="2022-12" db="EMBL/GenBank/DDBJ databases">
        <title>Chromosome-level genome assembly of the bean flower thrips Megalurothrips usitatus.</title>
        <authorList>
            <person name="Ma L."/>
            <person name="Liu Q."/>
            <person name="Li H."/>
            <person name="Cai W."/>
        </authorList>
    </citation>
    <scope>NUCLEOTIDE SEQUENCE</scope>
    <source>
        <strain evidence="7">Cailab_2022a</strain>
    </source>
</reference>
<organism evidence="7 8">
    <name type="scientific">Megalurothrips usitatus</name>
    <name type="common">bean blossom thrips</name>
    <dbReference type="NCBI Taxonomy" id="439358"/>
    <lineage>
        <taxon>Eukaryota</taxon>
        <taxon>Metazoa</taxon>
        <taxon>Ecdysozoa</taxon>
        <taxon>Arthropoda</taxon>
        <taxon>Hexapoda</taxon>
        <taxon>Insecta</taxon>
        <taxon>Pterygota</taxon>
        <taxon>Neoptera</taxon>
        <taxon>Paraneoptera</taxon>
        <taxon>Thysanoptera</taxon>
        <taxon>Terebrantia</taxon>
        <taxon>Thripoidea</taxon>
        <taxon>Thripidae</taxon>
        <taxon>Megalurothrips</taxon>
    </lineage>
</organism>
<comment type="caution">
    <text evidence="7">The sequence shown here is derived from an EMBL/GenBank/DDBJ whole genome shotgun (WGS) entry which is preliminary data.</text>
</comment>
<feature type="signal peptide" evidence="5">
    <location>
        <begin position="1"/>
        <end position="19"/>
    </location>
</feature>
<gene>
    <name evidence="7" type="ORF">ONE63_003489</name>
</gene>
<keyword evidence="5" id="KW-0732">Signal</keyword>
<dbReference type="InterPro" id="IPR013818">
    <property type="entry name" value="Lipase"/>
</dbReference>
<keyword evidence="3" id="KW-0964">Secreted</keyword>
<dbReference type="Pfam" id="PF00151">
    <property type="entry name" value="Lipase"/>
    <property type="match status" value="1"/>
</dbReference>
<dbReference type="GO" id="GO:0016298">
    <property type="term" value="F:lipase activity"/>
    <property type="evidence" value="ECO:0007669"/>
    <property type="project" value="InterPro"/>
</dbReference>
<feature type="domain" description="Lipase" evidence="6">
    <location>
        <begin position="64"/>
        <end position="267"/>
    </location>
</feature>
<evidence type="ECO:0000313" key="7">
    <source>
        <dbReference type="EMBL" id="KAJ1520354.1"/>
    </source>
</evidence>
<name>A0AAV7X6K4_9NEOP</name>
<dbReference type="EMBL" id="JAPTSV010000014">
    <property type="protein sequence ID" value="KAJ1520354.1"/>
    <property type="molecule type" value="Genomic_DNA"/>
</dbReference>
<accession>A0AAV7X6K4</accession>
<proteinExistence type="inferred from homology"/>
<comment type="similarity">
    <text evidence="2 4">Belongs to the AB hydrolase superfamily. Lipase family.</text>
</comment>
<evidence type="ECO:0000256" key="4">
    <source>
        <dbReference type="RuleBase" id="RU004262"/>
    </source>
</evidence>
<dbReference type="InterPro" id="IPR000734">
    <property type="entry name" value="TAG_lipase"/>
</dbReference>
<evidence type="ECO:0000259" key="6">
    <source>
        <dbReference type="Pfam" id="PF00151"/>
    </source>
</evidence>
<evidence type="ECO:0000256" key="5">
    <source>
        <dbReference type="SAM" id="SignalP"/>
    </source>
</evidence>
<comment type="subcellular location">
    <subcellularLocation>
        <location evidence="1">Secreted</location>
    </subcellularLocation>
</comment>
<feature type="chain" id="PRO_5043675657" description="Lipase domain-containing protein" evidence="5">
    <location>
        <begin position="20"/>
        <end position="340"/>
    </location>
</feature>
<dbReference type="AlphaFoldDB" id="A0AAV7X6K4"/>
<evidence type="ECO:0000256" key="3">
    <source>
        <dbReference type="ARBA" id="ARBA00022525"/>
    </source>
</evidence>
<protein>
    <recommendedName>
        <fullName evidence="6">Lipase domain-containing protein</fullName>
    </recommendedName>
</protein>